<dbReference type="PANTHER" id="PTHR43212:SF3">
    <property type="entry name" value="QUERCETIN 2,3-DIOXYGENASE"/>
    <property type="match status" value="1"/>
</dbReference>
<gene>
    <name evidence="6" type="ORF">CLV59_104478</name>
</gene>
<evidence type="ECO:0000313" key="6">
    <source>
        <dbReference type="EMBL" id="RAJ82253.1"/>
    </source>
</evidence>
<feature type="binding site" evidence="2">
    <location>
        <position position="59"/>
    </location>
    <ligand>
        <name>Fe cation</name>
        <dbReference type="ChEBI" id="CHEBI:24875"/>
    </ligand>
</feature>
<protein>
    <recommendedName>
        <fullName evidence="8">Pirin N-terminal domain-containing protein</fullName>
    </recommendedName>
</protein>
<evidence type="ECO:0000256" key="3">
    <source>
        <dbReference type="RuleBase" id="RU003457"/>
    </source>
</evidence>
<feature type="binding site" evidence="2">
    <location>
        <position position="61"/>
    </location>
    <ligand>
        <name>Fe cation</name>
        <dbReference type="ChEBI" id="CHEBI:24875"/>
    </ligand>
</feature>
<dbReference type="OrthoDB" id="321327at2"/>
<evidence type="ECO:0000259" key="5">
    <source>
        <dbReference type="Pfam" id="PF17954"/>
    </source>
</evidence>
<evidence type="ECO:0000313" key="7">
    <source>
        <dbReference type="Proteomes" id="UP000249819"/>
    </source>
</evidence>
<evidence type="ECO:0000256" key="1">
    <source>
        <dbReference type="ARBA" id="ARBA00008416"/>
    </source>
</evidence>
<dbReference type="AlphaFoldDB" id="A0A327W0T0"/>
<evidence type="ECO:0008006" key="8">
    <source>
        <dbReference type="Google" id="ProtNLM"/>
    </source>
</evidence>
<dbReference type="Pfam" id="PF02678">
    <property type="entry name" value="Pirin"/>
    <property type="match status" value="1"/>
</dbReference>
<comment type="similarity">
    <text evidence="1 3">Belongs to the pirin family.</text>
</comment>
<feature type="domain" description="Pirin N-terminal" evidence="4">
    <location>
        <begin position="12"/>
        <end position="121"/>
    </location>
</feature>
<keyword evidence="2" id="KW-0479">Metal-binding</keyword>
<dbReference type="EMBL" id="QLMA01000004">
    <property type="protein sequence ID" value="RAJ82253.1"/>
    <property type="molecule type" value="Genomic_DNA"/>
</dbReference>
<reference evidence="6 7" key="1">
    <citation type="submission" date="2018-06" db="EMBL/GenBank/DDBJ databases">
        <title>Genomic Encyclopedia of Archaeal and Bacterial Type Strains, Phase II (KMG-II): from individual species to whole genera.</title>
        <authorList>
            <person name="Goeker M."/>
        </authorList>
    </citation>
    <scope>NUCLEOTIDE SEQUENCE [LARGE SCALE GENOMIC DNA]</scope>
    <source>
        <strain evidence="6 7">DSM 29821</strain>
    </source>
</reference>
<feature type="domain" description="Quercetin 2,3-dioxygenase C-terminal cupin" evidence="5">
    <location>
        <begin position="150"/>
        <end position="235"/>
    </location>
</feature>
<keyword evidence="2" id="KW-0408">Iron</keyword>
<name>A0A327W0T0_9BACT</name>
<comment type="cofactor">
    <cofactor evidence="2">
        <name>Fe cation</name>
        <dbReference type="ChEBI" id="CHEBI:24875"/>
    </cofactor>
    <text evidence="2">Binds 1 Fe cation per subunit.</text>
</comment>
<dbReference type="PIRSF" id="PIRSF006232">
    <property type="entry name" value="Pirin"/>
    <property type="match status" value="1"/>
</dbReference>
<feature type="binding site" evidence="2">
    <location>
        <position position="103"/>
    </location>
    <ligand>
        <name>Fe cation</name>
        <dbReference type="ChEBI" id="CHEBI:24875"/>
    </ligand>
</feature>
<dbReference type="Gene3D" id="2.60.120.10">
    <property type="entry name" value="Jelly Rolls"/>
    <property type="match status" value="2"/>
</dbReference>
<dbReference type="InterPro" id="IPR014710">
    <property type="entry name" value="RmlC-like_jellyroll"/>
</dbReference>
<dbReference type="InterPro" id="IPR012093">
    <property type="entry name" value="Pirin"/>
</dbReference>
<organism evidence="6 7">
    <name type="scientific">Chitinophaga dinghuensis</name>
    <dbReference type="NCBI Taxonomy" id="1539050"/>
    <lineage>
        <taxon>Bacteria</taxon>
        <taxon>Pseudomonadati</taxon>
        <taxon>Bacteroidota</taxon>
        <taxon>Chitinophagia</taxon>
        <taxon>Chitinophagales</taxon>
        <taxon>Chitinophagaceae</taxon>
        <taxon>Chitinophaga</taxon>
    </lineage>
</organism>
<dbReference type="InterPro" id="IPR011051">
    <property type="entry name" value="RmlC_Cupin_sf"/>
</dbReference>
<dbReference type="InterPro" id="IPR003829">
    <property type="entry name" value="Pirin_N_dom"/>
</dbReference>
<dbReference type="Proteomes" id="UP000249819">
    <property type="component" value="Unassembled WGS sequence"/>
</dbReference>
<comment type="caution">
    <text evidence="6">The sequence shown here is derived from an EMBL/GenBank/DDBJ whole genome shotgun (WGS) entry which is preliminary data.</text>
</comment>
<sequence>MAKYIYHKEDSRHHEYNEWLDSKKTFSFSDYYNPKRMNFGALRVFNDDILHAGKGFGRHPHDNMEIISIPLDGSLIHKDNLGNEQVVTAGEIQVMSTGSGVFHSEYNHEQATTTRFLQIWIYPSALNVTPKYTRLALNKEAFDNQLSAFIAPEADTQTAAVQQQAWMSLGTFNHTRTFEYQVKQSGNGAYVYVISGQIEIDGQQLSAGDALGISETNAFSGKIISPEAEILVTDVPMTF</sequence>
<keyword evidence="7" id="KW-1185">Reference proteome</keyword>
<dbReference type="PANTHER" id="PTHR43212">
    <property type="entry name" value="QUERCETIN 2,3-DIOXYGENASE"/>
    <property type="match status" value="1"/>
</dbReference>
<dbReference type="CDD" id="cd02910">
    <property type="entry name" value="cupin_Yhhw_N"/>
    <property type="match status" value="1"/>
</dbReference>
<proteinExistence type="inferred from homology"/>
<dbReference type="Pfam" id="PF17954">
    <property type="entry name" value="Pirin_C_2"/>
    <property type="match status" value="1"/>
</dbReference>
<evidence type="ECO:0000256" key="2">
    <source>
        <dbReference type="PIRSR" id="PIRSR006232-1"/>
    </source>
</evidence>
<accession>A0A327W0T0</accession>
<dbReference type="InterPro" id="IPR041602">
    <property type="entry name" value="Quercetinase_C"/>
</dbReference>
<dbReference type="RefSeq" id="WP_111592782.1">
    <property type="nucleotide sequence ID" value="NZ_QLMA01000004.1"/>
</dbReference>
<dbReference type="GO" id="GO:0046872">
    <property type="term" value="F:metal ion binding"/>
    <property type="evidence" value="ECO:0007669"/>
    <property type="project" value="UniProtKB-KW"/>
</dbReference>
<dbReference type="SUPFAM" id="SSF51182">
    <property type="entry name" value="RmlC-like cupins"/>
    <property type="match status" value="1"/>
</dbReference>
<evidence type="ECO:0000259" key="4">
    <source>
        <dbReference type="Pfam" id="PF02678"/>
    </source>
</evidence>
<feature type="binding site" evidence="2">
    <location>
        <position position="105"/>
    </location>
    <ligand>
        <name>Fe cation</name>
        <dbReference type="ChEBI" id="CHEBI:24875"/>
    </ligand>
</feature>